<sequence>MRQLTRLTPRITPLAFSFMLLLGLSACQQTKLVFTDSQAPIVSEFTTLKGAPKVNFNEGKHKTWTVSKIAENLTLHQYPSSPSELVYLNLSLINPKRPFNNIDVLNIALYQRAYRLASTSSLTCIESLRINASMHSISLQMACPSAEVNSAITLLARSWQAEAFEGLDLDTVRRQLKLNKHINAYSGGEIETVWAKEILGEQHPYNLSLRNQALQDELTDKDLIKLQSAILTGSTWHLLTSAKEDALIELPKRLALELPNPPPANSKETSAASLKHDPLPTVTQHPQKRLYIIDAPGAVQTQVRVGYRLPISTSTSQTYSDKEMVLNEKSGPLSCQLLASWLGRSFSGRLYYDLREQRGLTYGIYGRCFNNPLARTLKFYGSTQLQHTGAFISGILDHLDLASETLIEEAELSVLKIHEKSKYLLTSQSINSAFAYYLKQLALKKVDSSEAQQNVISELTPLALQHMAQHVFLSTPTILIRGDMDKIEKDLHEKLPHWEIIPIKY</sequence>
<protein>
    <submittedName>
        <fullName evidence="4">Insulinase family protein</fullName>
    </submittedName>
</protein>
<keyword evidence="2" id="KW-0732">Signal</keyword>
<dbReference type="InterPro" id="IPR011249">
    <property type="entry name" value="Metalloenz_LuxS/M16"/>
</dbReference>
<feature type="chain" id="PRO_5021769790" evidence="2">
    <location>
        <begin position="29"/>
        <end position="505"/>
    </location>
</feature>
<dbReference type="Proteomes" id="UP000318126">
    <property type="component" value="Unassembled WGS sequence"/>
</dbReference>
<accession>A0A553JV32</accession>
<organism evidence="4 5">
    <name type="scientific">Shewanella hanedai</name>
    <name type="common">Alteromonas hanedai</name>
    <dbReference type="NCBI Taxonomy" id="25"/>
    <lineage>
        <taxon>Bacteria</taxon>
        <taxon>Pseudomonadati</taxon>
        <taxon>Pseudomonadota</taxon>
        <taxon>Gammaproteobacteria</taxon>
        <taxon>Alteromonadales</taxon>
        <taxon>Shewanellaceae</taxon>
        <taxon>Shewanella</taxon>
    </lineage>
</organism>
<keyword evidence="5" id="KW-1185">Reference proteome</keyword>
<gene>
    <name evidence="4" type="ORF">FN961_01425</name>
</gene>
<feature type="signal peptide" evidence="2">
    <location>
        <begin position="1"/>
        <end position="28"/>
    </location>
</feature>
<evidence type="ECO:0000313" key="5">
    <source>
        <dbReference type="Proteomes" id="UP000318126"/>
    </source>
</evidence>
<dbReference type="AlphaFoldDB" id="A0A553JV32"/>
<dbReference type="GO" id="GO:0046872">
    <property type="term" value="F:metal ion binding"/>
    <property type="evidence" value="ECO:0007669"/>
    <property type="project" value="InterPro"/>
</dbReference>
<evidence type="ECO:0000259" key="3">
    <source>
        <dbReference type="Pfam" id="PF05193"/>
    </source>
</evidence>
<reference evidence="5" key="1">
    <citation type="submission" date="2019-07" db="EMBL/GenBank/DDBJ databases">
        <title>Shewanella sp. YLB-08 draft genomic sequence.</title>
        <authorList>
            <person name="Yu L."/>
        </authorList>
    </citation>
    <scope>NUCLEOTIDE SEQUENCE [LARGE SCALE GENOMIC DNA]</scope>
    <source>
        <strain evidence="5">JCM 20706</strain>
    </source>
</reference>
<dbReference type="PROSITE" id="PS51257">
    <property type="entry name" value="PROKAR_LIPOPROTEIN"/>
    <property type="match status" value="1"/>
</dbReference>
<dbReference type="Gene3D" id="3.30.830.10">
    <property type="entry name" value="Metalloenzyme, LuxS/M16 peptidase-like"/>
    <property type="match status" value="1"/>
</dbReference>
<dbReference type="OrthoDB" id="9811314at2"/>
<feature type="region of interest" description="Disordered" evidence="1">
    <location>
        <begin position="258"/>
        <end position="279"/>
    </location>
</feature>
<evidence type="ECO:0000256" key="1">
    <source>
        <dbReference type="SAM" id="MobiDB-lite"/>
    </source>
</evidence>
<comment type="caution">
    <text evidence="4">The sequence shown here is derived from an EMBL/GenBank/DDBJ whole genome shotgun (WGS) entry which is preliminary data.</text>
</comment>
<dbReference type="SUPFAM" id="SSF63411">
    <property type="entry name" value="LuxS/MPP-like metallohydrolase"/>
    <property type="match status" value="1"/>
</dbReference>
<evidence type="ECO:0000256" key="2">
    <source>
        <dbReference type="SAM" id="SignalP"/>
    </source>
</evidence>
<evidence type="ECO:0000313" key="4">
    <source>
        <dbReference type="EMBL" id="TRY16313.1"/>
    </source>
</evidence>
<dbReference type="EMBL" id="VKGK01000001">
    <property type="protein sequence ID" value="TRY16313.1"/>
    <property type="molecule type" value="Genomic_DNA"/>
</dbReference>
<name>A0A553JV32_SHEHA</name>
<dbReference type="InterPro" id="IPR007863">
    <property type="entry name" value="Peptidase_M16_C"/>
</dbReference>
<dbReference type="Pfam" id="PF05193">
    <property type="entry name" value="Peptidase_M16_C"/>
    <property type="match status" value="1"/>
</dbReference>
<dbReference type="RefSeq" id="WP_143562759.1">
    <property type="nucleotide sequence ID" value="NZ_BMPL01000001.1"/>
</dbReference>
<proteinExistence type="predicted"/>
<feature type="domain" description="Peptidase M16 C-terminal" evidence="3">
    <location>
        <begin position="278"/>
        <end position="414"/>
    </location>
</feature>